<dbReference type="SMART" id="SM00338">
    <property type="entry name" value="BRLZ"/>
    <property type="match status" value="1"/>
</dbReference>
<evidence type="ECO:0000259" key="8">
    <source>
        <dbReference type="PROSITE" id="PS50217"/>
    </source>
</evidence>
<comment type="caution">
    <text evidence="9">The sequence shown here is derived from an EMBL/GenBank/DDBJ whole genome shotgun (WGS) entry which is preliminary data.</text>
</comment>
<sequence>STMRDSPGDAQVDSTVPPCHTMRDASRTSLVDTNINYAHVRTAEWANNIPQSGGTQNVAPAVEVKAQPQEMMWPTTQYPSYPINMMTVDNMAQYSPLALYTHQMHNILYSSQVSSSTASPAPMKKKPTPVPAELKDATYLERRKRNNESAKRSREQRRAKEDSTHKSYEICTEENRILKLQLFQLRQEYEQLRALFSASQLSMATVQPPFIQ</sequence>
<evidence type="ECO:0000256" key="6">
    <source>
        <dbReference type="ARBA" id="ARBA00023242"/>
    </source>
</evidence>
<dbReference type="Gene3D" id="1.20.5.170">
    <property type="match status" value="1"/>
</dbReference>
<dbReference type="GO" id="GO:0000981">
    <property type="term" value="F:DNA-binding transcription factor activity, RNA polymerase II-specific"/>
    <property type="evidence" value="ECO:0007669"/>
    <property type="project" value="TreeGrafter"/>
</dbReference>
<dbReference type="EMBL" id="BTSY01000004">
    <property type="protein sequence ID" value="GMT26087.1"/>
    <property type="molecule type" value="Genomic_DNA"/>
</dbReference>
<dbReference type="PANTHER" id="PTHR11988:SF27">
    <property type="entry name" value="GH27708P"/>
    <property type="match status" value="1"/>
</dbReference>
<dbReference type="InterPro" id="IPR004827">
    <property type="entry name" value="bZIP"/>
</dbReference>
<keyword evidence="3" id="KW-0805">Transcription regulation</keyword>
<evidence type="ECO:0000256" key="2">
    <source>
        <dbReference type="ARBA" id="ARBA00006079"/>
    </source>
</evidence>
<keyword evidence="4" id="KW-0238">DNA-binding</keyword>
<accession>A0AAV5W511</accession>
<comment type="subcellular location">
    <subcellularLocation>
        <location evidence="1">Nucleus</location>
    </subcellularLocation>
</comment>
<feature type="non-terminal residue" evidence="9">
    <location>
        <position position="1"/>
    </location>
</feature>
<dbReference type="InterPro" id="IPR040223">
    <property type="entry name" value="PAR_bZIP"/>
</dbReference>
<keyword evidence="6" id="KW-0539">Nucleus</keyword>
<evidence type="ECO:0000256" key="5">
    <source>
        <dbReference type="ARBA" id="ARBA00023163"/>
    </source>
</evidence>
<feature type="region of interest" description="Disordered" evidence="7">
    <location>
        <begin position="115"/>
        <end position="166"/>
    </location>
</feature>
<dbReference type="GO" id="GO:0000978">
    <property type="term" value="F:RNA polymerase II cis-regulatory region sequence-specific DNA binding"/>
    <property type="evidence" value="ECO:0007669"/>
    <property type="project" value="TreeGrafter"/>
</dbReference>
<evidence type="ECO:0000256" key="4">
    <source>
        <dbReference type="ARBA" id="ARBA00023125"/>
    </source>
</evidence>
<comment type="similarity">
    <text evidence="2">Belongs to the bZIP family. NFIL3 subfamily.</text>
</comment>
<feature type="compositionally biased region" description="Basic and acidic residues" evidence="7">
    <location>
        <begin position="133"/>
        <end position="166"/>
    </location>
</feature>
<dbReference type="Proteomes" id="UP001432322">
    <property type="component" value="Unassembled WGS sequence"/>
</dbReference>
<dbReference type="AlphaFoldDB" id="A0AAV5W511"/>
<dbReference type="GO" id="GO:0005634">
    <property type="term" value="C:nucleus"/>
    <property type="evidence" value="ECO:0007669"/>
    <property type="project" value="UniProtKB-SubCell"/>
</dbReference>
<organism evidence="9 10">
    <name type="scientific">Pristionchus fissidentatus</name>
    <dbReference type="NCBI Taxonomy" id="1538716"/>
    <lineage>
        <taxon>Eukaryota</taxon>
        <taxon>Metazoa</taxon>
        <taxon>Ecdysozoa</taxon>
        <taxon>Nematoda</taxon>
        <taxon>Chromadorea</taxon>
        <taxon>Rhabditida</taxon>
        <taxon>Rhabditina</taxon>
        <taxon>Diplogasteromorpha</taxon>
        <taxon>Diplogasteroidea</taxon>
        <taxon>Neodiplogasteridae</taxon>
        <taxon>Pristionchus</taxon>
    </lineage>
</organism>
<dbReference type="InterPro" id="IPR046347">
    <property type="entry name" value="bZIP_sf"/>
</dbReference>
<dbReference type="FunFam" id="1.20.5.170:FF:000025">
    <property type="entry name" value="nuclear factor interleukin-3-regulated protein-like"/>
    <property type="match status" value="1"/>
</dbReference>
<proteinExistence type="inferred from homology"/>
<evidence type="ECO:0000313" key="9">
    <source>
        <dbReference type="EMBL" id="GMT26087.1"/>
    </source>
</evidence>
<name>A0AAV5W511_9BILA</name>
<keyword evidence="5" id="KW-0804">Transcription</keyword>
<keyword evidence="10" id="KW-1185">Reference proteome</keyword>
<evidence type="ECO:0000256" key="1">
    <source>
        <dbReference type="ARBA" id="ARBA00004123"/>
    </source>
</evidence>
<reference evidence="9" key="1">
    <citation type="submission" date="2023-10" db="EMBL/GenBank/DDBJ databases">
        <title>Genome assembly of Pristionchus species.</title>
        <authorList>
            <person name="Yoshida K."/>
            <person name="Sommer R.J."/>
        </authorList>
    </citation>
    <scope>NUCLEOTIDE SEQUENCE</scope>
    <source>
        <strain evidence="9">RS5133</strain>
    </source>
</reference>
<feature type="domain" description="BZIP" evidence="8">
    <location>
        <begin position="136"/>
        <end position="199"/>
    </location>
</feature>
<dbReference type="PANTHER" id="PTHR11988">
    <property type="entry name" value="THYROTROPH EMBRYONIC FACTOR RELATED"/>
    <property type="match status" value="1"/>
</dbReference>
<evidence type="ECO:0000256" key="7">
    <source>
        <dbReference type="SAM" id="MobiDB-lite"/>
    </source>
</evidence>
<evidence type="ECO:0000256" key="3">
    <source>
        <dbReference type="ARBA" id="ARBA00023015"/>
    </source>
</evidence>
<dbReference type="CDD" id="cd14695">
    <property type="entry name" value="bZIP_HLF"/>
    <property type="match status" value="1"/>
</dbReference>
<dbReference type="SUPFAM" id="SSF57959">
    <property type="entry name" value="Leucine zipper domain"/>
    <property type="match status" value="1"/>
</dbReference>
<gene>
    <name evidence="9" type="ORF">PFISCL1PPCAC_17384</name>
</gene>
<dbReference type="PROSITE" id="PS50217">
    <property type="entry name" value="BZIP"/>
    <property type="match status" value="1"/>
</dbReference>
<evidence type="ECO:0000313" key="10">
    <source>
        <dbReference type="Proteomes" id="UP001432322"/>
    </source>
</evidence>
<dbReference type="Pfam" id="PF07716">
    <property type="entry name" value="bZIP_2"/>
    <property type="match status" value="1"/>
</dbReference>
<protein>
    <recommendedName>
        <fullName evidence="8">BZIP domain-containing protein</fullName>
    </recommendedName>
</protein>